<dbReference type="InterPro" id="IPR001345">
    <property type="entry name" value="PG/BPGM_mutase_AS"/>
</dbReference>
<dbReference type="Pfam" id="PF00300">
    <property type="entry name" value="His_Phos_1"/>
    <property type="match status" value="1"/>
</dbReference>
<keyword evidence="4" id="KW-0413">Isomerase</keyword>
<dbReference type="Proteomes" id="UP000602198">
    <property type="component" value="Unassembled WGS sequence"/>
</dbReference>
<proteinExistence type="inferred from homology"/>
<comment type="caution">
    <text evidence="5">The sequence shown here is derived from an EMBL/GenBank/DDBJ whole genome shotgun (WGS) entry which is preliminary data.</text>
</comment>
<dbReference type="InterPro" id="IPR029033">
    <property type="entry name" value="His_PPase_superfam"/>
</dbReference>
<dbReference type="SUPFAM" id="SSF53254">
    <property type="entry name" value="Phosphoglycerate mutase-like"/>
    <property type="match status" value="1"/>
</dbReference>
<dbReference type="SMART" id="SM00855">
    <property type="entry name" value="PGAM"/>
    <property type="match status" value="1"/>
</dbReference>
<reference evidence="5 6" key="1">
    <citation type="submission" date="2021-01" db="EMBL/GenBank/DDBJ databases">
        <title>WGS of actinomycetes isolated from Thailand.</title>
        <authorList>
            <person name="Thawai C."/>
        </authorList>
    </citation>
    <scope>NUCLEOTIDE SEQUENCE [LARGE SCALE GENOMIC DNA]</scope>
    <source>
        <strain evidence="5 6">LPG 2</strain>
    </source>
</reference>
<name>A0ABS1MCJ4_9NOCA</name>
<dbReference type="CDD" id="cd07067">
    <property type="entry name" value="HP_PGM_like"/>
    <property type="match status" value="1"/>
</dbReference>
<gene>
    <name evidence="5" type="ORF">JK358_28640</name>
</gene>
<dbReference type="EMBL" id="JAERRJ010000012">
    <property type="protein sequence ID" value="MBL1078380.1"/>
    <property type="molecule type" value="Genomic_DNA"/>
</dbReference>
<dbReference type="Gene3D" id="3.40.50.1240">
    <property type="entry name" value="Phosphoglycerate mutase-like"/>
    <property type="match status" value="1"/>
</dbReference>
<dbReference type="EC" id="5.4.2.11" evidence="2"/>
<evidence type="ECO:0000313" key="5">
    <source>
        <dbReference type="EMBL" id="MBL1078380.1"/>
    </source>
</evidence>
<comment type="similarity">
    <text evidence="1">Belongs to the phosphoglycerate mutase family. BPG-dependent PGAM subfamily.</text>
</comment>
<evidence type="ECO:0000256" key="2">
    <source>
        <dbReference type="ARBA" id="ARBA00012028"/>
    </source>
</evidence>
<dbReference type="InterPro" id="IPR013078">
    <property type="entry name" value="His_Pase_superF_clade-1"/>
</dbReference>
<dbReference type="InterPro" id="IPR005952">
    <property type="entry name" value="Phosphogly_mut1"/>
</dbReference>
<dbReference type="PANTHER" id="PTHR11931">
    <property type="entry name" value="PHOSPHOGLYCERATE MUTASE"/>
    <property type="match status" value="1"/>
</dbReference>
<evidence type="ECO:0000256" key="4">
    <source>
        <dbReference type="ARBA" id="ARBA00023235"/>
    </source>
</evidence>
<keyword evidence="6" id="KW-1185">Reference proteome</keyword>
<protein>
    <recommendedName>
        <fullName evidence="2">phosphoglycerate mutase (2,3-diphosphoglycerate-dependent)</fullName>
        <ecNumber evidence="2">5.4.2.11</ecNumber>
    </recommendedName>
</protein>
<dbReference type="RefSeq" id="WP_201953671.1">
    <property type="nucleotide sequence ID" value="NZ_JAERRJ010000012.1"/>
</dbReference>
<keyword evidence="3" id="KW-0324">Glycolysis</keyword>
<sequence>MQLKSLTMVRHGESTANAALAVAQHAGEAEFDRNTRDPDTPLSELGREQAAAVGAWLAGQPVPDTILTSPYVRARQTADIALRSAAHTPLPVPTPPFPPIRQDERLRDRENGLLRGLTASGIQQRFPIEHRERNRLGRFYYRPPGGESWTDVALRLRTLLPELEGHVLVFAHDIIVVLTHYILANLDEPTILTLESANRVANASVTRWDRTDSGLQLTSYNNTSHLTSSPTPDI</sequence>
<evidence type="ECO:0000256" key="1">
    <source>
        <dbReference type="ARBA" id="ARBA00006717"/>
    </source>
</evidence>
<evidence type="ECO:0000256" key="3">
    <source>
        <dbReference type="ARBA" id="ARBA00023152"/>
    </source>
</evidence>
<organism evidence="5 6">
    <name type="scientific">Nocardia acididurans</name>
    <dbReference type="NCBI Taxonomy" id="2802282"/>
    <lineage>
        <taxon>Bacteria</taxon>
        <taxon>Bacillati</taxon>
        <taxon>Actinomycetota</taxon>
        <taxon>Actinomycetes</taxon>
        <taxon>Mycobacteriales</taxon>
        <taxon>Nocardiaceae</taxon>
        <taxon>Nocardia</taxon>
    </lineage>
</organism>
<dbReference type="PROSITE" id="PS00175">
    <property type="entry name" value="PG_MUTASE"/>
    <property type="match status" value="1"/>
</dbReference>
<evidence type="ECO:0000313" key="6">
    <source>
        <dbReference type="Proteomes" id="UP000602198"/>
    </source>
</evidence>
<accession>A0ABS1MCJ4</accession>